<dbReference type="EMBL" id="QNRQ01000007">
    <property type="protein sequence ID" value="RBP38250.1"/>
    <property type="molecule type" value="Genomic_DNA"/>
</dbReference>
<comment type="caution">
    <text evidence="2">The sequence shown here is derived from an EMBL/GenBank/DDBJ whole genome shotgun (WGS) entry which is preliminary data.</text>
</comment>
<keyword evidence="3" id="KW-1185">Reference proteome</keyword>
<dbReference type="AlphaFoldDB" id="A0A366H8X7"/>
<gene>
    <name evidence="2" type="ORF">DFR37_10714</name>
</gene>
<dbReference type="GO" id="GO:0003700">
    <property type="term" value="F:DNA-binding transcription factor activity"/>
    <property type="evidence" value="ECO:0007669"/>
    <property type="project" value="InterPro"/>
</dbReference>
<dbReference type="InterPro" id="IPR036390">
    <property type="entry name" value="WH_DNA-bd_sf"/>
</dbReference>
<dbReference type="InterPro" id="IPR039422">
    <property type="entry name" value="MarR/SlyA-like"/>
</dbReference>
<dbReference type="Gene3D" id="1.10.10.10">
    <property type="entry name" value="Winged helix-like DNA-binding domain superfamily/Winged helix DNA-binding domain"/>
    <property type="match status" value="1"/>
</dbReference>
<protein>
    <submittedName>
        <fullName evidence="2">DNA-binding MarR family transcriptional regulator</fullName>
    </submittedName>
</protein>
<sequence length="154" mass="17070">MYGMKNSIKPQGCTNLKLRQLTRMVTRHYDGYIAQTGLKNTQYALLSYVVRLGPIQPVDLARLMRMDASTLTRNLQPLAAHGWLEIGAGKDARSRLVEATEAGRVKQAEGQRAWKRAQTALNEQLGAERVAALHDLLDTCIAFLDGHPEGQLGE</sequence>
<dbReference type="InterPro" id="IPR036388">
    <property type="entry name" value="WH-like_DNA-bd_sf"/>
</dbReference>
<proteinExistence type="predicted"/>
<name>A0A366H8X7_9BURK</name>
<dbReference type="InterPro" id="IPR000835">
    <property type="entry name" value="HTH_MarR-typ"/>
</dbReference>
<organism evidence="2 3">
    <name type="scientific">Eoetvoesiella caeni</name>
    <dbReference type="NCBI Taxonomy" id="645616"/>
    <lineage>
        <taxon>Bacteria</taxon>
        <taxon>Pseudomonadati</taxon>
        <taxon>Pseudomonadota</taxon>
        <taxon>Betaproteobacteria</taxon>
        <taxon>Burkholderiales</taxon>
        <taxon>Alcaligenaceae</taxon>
        <taxon>Eoetvoesiella</taxon>
    </lineage>
</organism>
<keyword evidence="2" id="KW-0238">DNA-binding</keyword>
<evidence type="ECO:0000313" key="2">
    <source>
        <dbReference type="EMBL" id="RBP38250.1"/>
    </source>
</evidence>
<dbReference type="GO" id="GO:0006950">
    <property type="term" value="P:response to stress"/>
    <property type="evidence" value="ECO:0007669"/>
    <property type="project" value="TreeGrafter"/>
</dbReference>
<evidence type="ECO:0000259" key="1">
    <source>
        <dbReference type="PROSITE" id="PS50995"/>
    </source>
</evidence>
<dbReference type="Proteomes" id="UP000253628">
    <property type="component" value="Unassembled WGS sequence"/>
</dbReference>
<dbReference type="SUPFAM" id="SSF46785">
    <property type="entry name" value="Winged helix' DNA-binding domain"/>
    <property type="match status" value="1"/>
</dbReference>
<feature type="domain" description="HTH marR-type" evidence="1">
    <location>
        <begin position="11"/>
        <end position="142"/>
    </location>
</feature>
<dbReference type="PROSITE" id="PS50995">
    <property type="entry name" value="HTH_MARR_2"/>
    <property type="match status" value="1"/>
</dbReference>
<dbReference type="SMART" id="SM00347">
    <property type="entry name" value="HTH_MARR"/>
    <property type="match status" value="1"/>
</dbReference>
<reference evidence="2 3" key="1">
    <citation type="submission" date="2018-06" db="EMBL/GenBank/DDBJ databases">
        <title>Genomic Encyclopedia of Type Strains, Phase IV (KMG-IV): sequencing the most valuable type-strain genomes for metagenomic binning, comparative biology and taxonomic classification.</title>
        <authorList>
            <person name="Goeker M."/>
        </authorList>
    </citation>
    <scope>NUCLEOTIDE SEQUENCE [LARGE SCALE GENOMIC DNA]</scope>
    <source>
        <strain evidence="2 3">DSM 25520</strain>
    </source>
</reference>
<dbReference type="Pfam" id="PF12802">
    <property type="entry name" value="MarR_2"/>
    <property type="match status" value="1"/>
</dbReference>
<dbReference type="PANTHER" id="PTHR33164:SF105">
    <property type="entry name" value="TRANSCRIPTIONAL REPRESSOR PROTEIN-RELATED"/>
    <property type="match status" value="1"/>
</dbReference>
<dbReference type="GO" id="GO:0003677">
    <property type="term" value="F:DNA binding"/>
    <property type="evidence" value="ECO:0007669"/>
    <property type="project" value="UniProtKB-KW"/>
</dbReference>
<accession>A0A366H8X7</accession>
<dbReference type="PANTHER" id="PTHR33164">
    <property type="entry name" value="TRANSCRIPTIONAL REGULATOR, MARR FAMILY"/>
    <property type="match status" value="1"/>
</dbReference>
<evidence type="ECO:0000313" key="3">
    <source>
        <dbReference type="Proteomes" id="UP000253628"/>
    </source>
</evidence>